<dbReference type="InterPro" id="IPR017853">
    <property type="entry name" value="GH"/>
</dbReference>
<dbReference type="SMART" id="SM00642">
    <property type="entry name" value="Aamy"/>
    <property type="match status" value="1"/>
</dbReference>
<evidence type="ECO:0000256" key="3">
    <source>
        <dbReference type="ARBA" id="ARBA00022723"/>
    </source>
</evidence>
<evidence type="ECO:0000256" key="2">
    <source>
        <dbReference type="ARBA" id="ARBA00008061"/>
    </source>
</evidence>
<dbReference type="Gene3D" id="2.40.30.140">
    <property type="match status" value="1"/>
</dbReference>
<dbReference type="InterPro" id="IPR013780">
    <property type="entry name" value="Glyco_hydro_b"/>
</dbReference>
<name>A0A6A6S8F0_9PLEO</name>
<evidence type="ECO:0000313" key="10">
    <source>
        <dbReference type="Proteomes" id="UP000799753"/>
    </source>
</evidence>
<dbReference type="GO" id="GO:0004553">
    <property type="term" value="F:hydrolase activity, hydrolyzing O-glycosyl compounds"/>
    <property type="evidence" value="ECO:0007669"/>
    <property type="project" value="InterPro"/>
</dbReference>
<dbReference type="AlphaFoldDB" id="A0A6A6S8F0"/>
<dbReference type="CDD" id="cd11318">
    <property type="entry name" value="AmyAc_bac_fung_AmyA"/>
    <property type="match status" value="1"/>
</dbReference>
<protein>
    <submittedName>
        <fullName evidence="9">Alpha amylase</fullName>
    </submittedName>
</protein>
<gene>
    <name evidence="9" type="ORF">P280DRAFT_266003</name>
</gene>
<keyword evidence="10" id="KW-1185">Reference proteome</keyword>
<dbReference type="OrthoDB" id="550577at2759"/>
<comment type="cofactor">
    <cofactor evidence="1">
        <name>Ca(2+)</name>
        <dbReference type="ChEBI" id="CHEBI:29108"/>
    </cofactor>
</comment>
<evidence type="ECO:0000259" key="8">
    <source>
        <dbReference type="SMART" id="SM00642"/>
    </source>
</evidence>
<feature type="domain" description="Glycosyl hydrolase family 13 catalytic" evidence="8">
    <location>
        <begin position="31"/>
        <end position="418"/>
    </location>
</feature>
<keyword evidence="4" id="KW-0378">Hydrolase</keyword>
<feature type="region of interest" description="Disordered" evidence="7">
    <location>
        <begin position="1"/>
        <end position="25"/>
    </location>
</feature>
<dbReference type="PANTHER" id="PTHR43447">
    <property type="entry name" value="ALPHA-AMYLASE"/>
    <property type="match status" value="1"/>
</dbReference>
<keyword evidence="6" id="KW-0326">Glycosidase</keyword>
<comment type="similarity">
    <text evidence="2">Belongs to the glycosyl hydrolase 13 family.</text>
</comment>
<dbReference type="EMBL" id="MU006781">
    <property type="protein sequence ID" value="KAF2642464.1"/>
    <property type="molecule type" value="Genomic_DNA"/>
</dbReference>
<reference evidence="9" key="1">
    <citation type="journal article" date="2020" name="Stud. Mycol.">
        <title>101 Dothideomycetes genomes: a test case for predicting lifestyles and emergence of pathogens.</title>
        <authorList>
            <person name="Haridas S."/>
            <person name="Albert R."/>
            <person name="Binder M."/>
            <person name="Bloem J."/>
            <person name="Labutti K."/>
            <person name="Salamov A."/>
            <person name="Andreopoulos B."/>
            <person name="Baker S."/>
            <person name="Barry K."/>
            <person name="Bills G."/>
            <person name="Bluhm B."/>
            <person name="Cannon C."/>
            <person name="Castanera R."/>
            <person name="Culley D."/>
            <person name="Daum C."/>
            <person name="Ezra D."/>
            <person name="Gonzalez J."/>
            <person name="Henrissat B."/>
            <person name="Kuo A."/>
            <person name="Liang C."/>
            <person name="Lipzen A."/>
            <person name="Lutzoni F."/>
            <person name="Magnuson J."/>
            <person name="Mondo S."/>
            <person name="Nolan M."/>
            <person name="Ohm R."/>
            <person name="Pangilinan J."/>
            <person name="Park H.-J."/>
            <person name="Ramirez L."/>
            <person name="Alfaro M."/>
            <person name="Sun H."/>
            <person name="Tritt A."/>
            <person name="Yoshinaga Y."/>
            <person name="Zwiers L.-H."/>
            <person name="Turgeon B."/>
            <person name="Goodwin S."/>
            <person name="Spatafora J."/>
            <person name="Crous P."/>
            <person name="Grigoriev I."/>
        </authorList>
    </citation>
    <scope>NUCLEOTIDE SEQUENCE</scope>
    <source>
        <strain evidence="9">CBS 473.64</strain>
    </source>
</reference>
<keyword evidence="5" id="KW-0119">Carbohydrate metabolism</keyword>
<dbReference type="Gene3D" id="2.60.40.1180">
    <property type="entry name" value="Golgi alpha-mannosidase II"/>
    <property type="match status" value="1"/>
</dbReference>
<proteinExistence type="inferred from homology"/>
<dbReference type="SUPFAM" id="SSF51011">
    <property type="entry name" value="Glycosyl hydrolase domain"/>
    <property type="match status" value="1"/>
</dbReference>
<dbReference type="SUPFAM" id="SSF51445">
    <property type="entry name" value="(Trans)glycosidases"/>
    <property type="match status" value="1"/>
</dbReference>
<dbReference type="InterPro" id="IPR006047">
    <property type="entry name" value="GH13_cat_dom"/>
</dbReference>
<dbReference type="PIRSF" id="PIRSF001021">
    <property type="entry name" value="Alph-amls_thrmst"/>
    <property type="match status" value="1"/>
</dbReference>
<dbReference type="InterPro" id="IPR013776">
    <property type="entry name" value="A-amylase_thermo"/>
</dbReference>
<evidence type="ECO:0000256" key="5">
    <source>
        <dbReference type="ARBA" id="ARBA00023277"/>
    </source>
</evidence>
<dbReference type="NCBIfam" id="NF006969">
    <property type="entry name" value="PRK09441.1-2"/>
    <property type="match status" value="1"/>
</dbReference>
<dbReference type="GO" id="GO:0005975">
    <property type="term" value="P:carbohydrate metabolic process"/>
    <property type="evidence" value="ECO:0007669"/>
    <property type="project" value="InterPro"/>
</dbReference>
<keyword evidence="3" id="KW-0479">Metal-binding</keyword>
<sequence length="537" mass="61060">MTRQPVNTFPPSPPKSPKLNGTRVSVPPENPVLIEAFQWHTPADHKHWKRLRCALPSLSAIGITDLWLPPGSKGKDAESNGYDIYDAWDLGEFNQKGTVPTKWGTKDDLVNLAVDCKRYRVGLMWDAILNHRAFADSTETVKVVEVNPRDRREDITEPFDILAWSRFDFAGRKGKYSTFKFNKNHFNGTDWDQRTEKRSIYRYIEDGKNWAQDVGNLQGNADYLMLENIDYTNQEVVDDTTRWGEWIVKELGLSGFRLDAVQHYSWNFADKWTQHLKKKSPNGLMYVGEFWNGDVNVLLEWMGNMSPDFMLYDVPLMYRMARLSRFEDTDLSAVFHDTLVQRKPDSAVTFLRIHDTQKGQDMDTPITYAFTPHAHSLLLLREGGHPCVFFGDLYGITSGPYPEPPSCYGKLPGLLLARKLYAYGAEIDYFGRSDCIGWTRAGTQAHPDGMAAILSWTQNEDCESSAPSMRMDVGVEHAGEVWTDVIGFECSTVTIDGEGWGSFSCQKNGMACFVNQAADGREKFPVRFNADFQDLLV</sequence>
<evidence type="ECO:0000256" key="6">
    <source>
        <dbReference type="ARBA" id="ARBA00023295"/>
    </source>
</evidence>
<evidence type="ECO:0000256" key="1">
    <source>
        <dbReference type="ARBA" id="ARBA00001913"/>
    </source>
</evidence>
<evidence type="ECO:0000313" key="9">
    <source>
        <dbReference type="EMBL" id="KAF2642464.1"/>
    </source>
</evidence>
<dbReference type="Proteomes" id="UP000799753">
    <property type="component" value="Unassembled WGS sequence"/>
</dbReference>
<dbReference type="Pfam" id="PF00128">
    <property type="entry name" value="Alpha-amylase"/>
    <property type="match status" value="1"/>
</dbReference>
<dbReference type="Gene3D" id="3.20.20.80">
    <property type="entry name" value="Glycosidases"/>
    <property type="match status" value="1"/>
</dbReference>
<evidence type="ECO:0000256" key="4">
    <source>
        <dbReference type="ARBA" id="ARBA00022801"/>
    </source>
</evidence>
<organism evidence="9 10">
    <name type="scientific">Massarina eburnea CBS 473.64</name>
    <dbReference type="NCBI Taxonomy" id="1395130"/>
    <lineage>
        <taxon>Eukaryota</taxon>
        <taxon>Fungi</taxon>
        <taxon>Dikarya</taxon>
        <taxon>Ascomycota</taxon>
        <taxon>Pezizomycotina</taxon>
        <taxon>Dothideomycetes</taxon>
        <taxon>Pleosporomycetidae</taxon>
        <taxon>Pleosporales</taxon>
        <taxon>Massarineae</taxon>
        <taxon>Massarinaceae</taxon>
        <taxon>Massarina</taxon>
    </lineage>
</organism>
<accession>A0A6A6S8F0</accession>
<dbReference type="GO" id="GO:0005509">
    <property type="term" value="F:calcium ion binding"/>
    <property type="evidence" value="ECO:0007669"/>
    <property type="project" value="InterPro"/>
</dbReference>
<evidence type="ECO:0000256" key="7">
    <source>
        <dbReference type="SAM" id="MobiDB-lite"/>
    </source>
</evidence>